<dbReference type="SUPFAM" id="SSF52540">
    <property type="entry name" value="P-loop containing nucleoside triphosphate hydrolases"/>
    <property type="match status" value="1"/>
</dbReference>
<comment type="caution">
    <text evidence="9">The sequence shown here is derived from an EMBL/GenBank/DDBJ whole genome shotgun (WGS) entry which is preliminary data.</text>
</comment>
<dbReference type="Gene3D" id="3.30.63.10">
    <property type="entry name" value="Guanylate Kinase phosphate binding domain"/>
    <property type="match status" value="1"/>
</dbReference>
<comment type="similarity">
    <text evidence="1">Belongs to the guanylate kinase family.</text>
</comment>
<feature type="signal peptide" evidence="7">
    <location>
        <begin position="1"/>
        <end position="16"/>
    </location>
</feature>
<reference evidence="9" key="2">
    <citation type="submission" date="2023-04" db="EMBL/GenBank/DDBJ databases">
        <authorList>
            <person name="Bu L."/>
            <person name="Lu L."/>
            <person name="Laidemitt M.R."/>
            <person name="Zhang S.M."/>
            <person name="Mutuku M."/>
            <person name="Mkoji G."/>
            <person name="Steinauer M."/>
            <person name="Loker E.S."/>
        </authorList>
    </citation>
    <scope>NUCLEOTIDE SEQUENCE</scope>
    <source>
        <strain evidence="9">KasaAsao</strain>
        <tissue evidence="9">Whole Snail</tissue>
    </source>
</reference>
<dbReference type="PANTHER" id="PTHR23117">
    <property type="entry name" value="GUANYLATE KINASE-RELATED"/>
    <property type="match status" value="1"/>
</dbReference>
<evidence type="ECO:0000256" key="3">
    <source>
        <dbReference type="ARBA" id="ARBA00022679"/>
    </source>
</evidence>
<evidence type="ECO:0000256" key="6">
    <source>
        <dbReference type="ARBA" id="ARBA00022840"/>
    </source>
</evidence>
<keyword evidence="4" id="KW-0547">Nucleotide-binding</keyword>
<proteinExistence type="inferred from homology"/>
<gene>
    <name evidence="9" type="ORF">Bpfe_016941</name>
</gene>
<name>A0AAD8F7X8_BIOPF</name>
<dbReference type="GO" id="GO:0005524">
    <property type="term" value="F:ATP binding"/>
    <property type="evidence" value="ECO:0007669"/>
    <property type="project" value="UniProtKB-KW"/>
</dbReference>
<dbReference type="GO" id="GO:0004385">
    <property type="term" value="F:GMP kinase activity"/>
    <property type="evidence" value="ECO:0007669"/>
    <property type="project" value="UniProtKB-EC"/>
</dbReference>
<dbReference type="EMBL" id="JASAOG010000084">
    <property type="protein sequence ID" value="KAK0053721.1"/>
    <property type="molecule type" value="Genomic_DNA"/>
</dbReference>
<accession>A0AAD8F7X8</accession>
<dbReference type="EC" id="2.7.4.8" evidence="2"/>
<dbReference type="InterPro" id="IPR008144">
    <property type="entry name" value="Guanylate_kin-like_dom"/>
</dbReference>
<dbReference type="Proteomes" id="UP001233172">
    <property type="component" value="Unassembled WGS sequence"/>
</dbReference>
<evidence type="ECO:0000256" key="4">
    <source>
        <dbReference type="ARBA" id="ARBA00022741"/>
    </source>
</evidence>
<dbReference type="PANTHER" id="PTHR23117:SF13">
    <property type="entry name" value="GUANYLATE KINASE"/>
    <property type="match status" value="1"/>
</dbReference>
<dbReference type="InterPro" id="IPR008145">
    <property type="entry name" value="GK/Ca_channel_bsu"/>
</dbReference>
<evidence type="ECO:0000256" key="5">
    <source>
        <dbReference type="ARBA" id="ARBA00022777"/>
    </source>
</evidence>
<feature type="chain" id="PRO_5042190280" description="guanylate kinase" evidence="7">
    <location>
        <begin position="17"/>
        <end position="235"/>
    </location>
</feature>
<keyword evidence="3" id="KW-0808">Transferase</keyword>
<evidence type="ECO:0000256" key="7">
    <source>
        <dbReference type="SAM" id="SignalP"/>
    </source>
</evidence>
<dbReference type="NCBIfam" id="TIGR03263">
    <property type="entry name" value="guanyl_kin"/>
    <property type="match status" value="1"/>
</dbReference>
<dbReference type="GO" id="GO:0005829">
    <property type="term" value="C:cytosol"/>
    <property type="evidence" value="ECO:0007669"/>
    <property type="project" value="TreeGrafter"/>
</dbReference>
<dbReference type="FunFam" id="3.40.50.300:FF:000776">
    <property type="entry name" value="Guanylate kinase 2"/>
    <property type="match status" value="1"/>
</dbReference>
<dbReference type="CDD" id="cd00071">
    <property type="entry name" value="GMPK"/>
    <property type="match status" value="1"/>
</dbReference>
<keyword evidence="6" id="KW-0067">ATP-binding</keyword>
<keyword evidence="5 9" id="KW-0418">Kinase</keyword>
<dbReference type="PROSITE" id="PS50052">
    <property type="entry name" value="GUANYLATE_KINASE_2"/>
    <property type="match status" value="1"/>
</dbReference>
<evidence type="ECO:0000259" key="8">
    <source>
        <dbReference type="PROSITE" id="PS50052"/>
    </source>
</evidence>
<evidence type="ECO:0000256" key="2">
    <source>
        <dbReference type="ARBA" id="ARBA00012961"/>
    </source>
</evidence>
<protein>
    <recommendedName>
        <fullName evidence="2">guanylate kinase</fullName>
        <ecNumber evidence="2">2.7.4.8</ecNumber>
    </recommendedName>
</protein>
<evidence type="ECO:0000256" key="1">
    <source>
        <dbReference type="ARBA" id="ARBA00005790"/>
    </source>
</evidence>
<dbReference type="SMART" id="SM00072">
    <property type="entry name" value="GuKc"/>
    <property type="match status" value="1"/>
</dbReference>
<keyword evidence="7" id="KW-0732">Signal</keyword>
<evidence type="ECO:0000313" key="10">
    <source>
        <dbReference type="Proteomes" id="UP001233172"/>
    </source>
</evidence>
<dbReference type="FunFam" id="3.30.63.10:FF:000002">
    <property type="entry name" value="Guanylate kinase 1"/>
    <property type="match status" value="1"/>
</dbReference>
<dbReference type="AlphaFoldDB" id="A0AAD8F7X8"/>
<dbReference type="Pfam" id="PF00625">
    <property type="entry name" value="Guanylate_kin"/>
    <property type="match status" value="1"/>
</dbReference>
<keyword evidence="10" id="KW-1185">Reference proteome</keyword>
<dbReference type="InterPro" id="IPR017665">
    <property type="entry name" value="Guanylate_kinase"/>
</dbReference>
<dbReference type="PROSITE" id="PS00856">
    <property type="entry name" value="GUANYLATE_KINASE_1"/>
    <property type="match status" value="1"/>
</dbReference>
<dbReference type="InterPro" id="IPR027417">
    <property type="entry name" value="P-loop_NTPase"/>
</dbReference>
<dbReference type="InterPro" id="IPR020590">
    <property type="entry name" value="Guanylate_kinase_CS"/>
</dbReference>
<feature type="domain" description="Guanylate kinase-like" evidence="8">
    <location>
        <begin position="39"/>
        <end position="223"/>
    </location>
</feature>
<evidence type="ECO:0000313" key="9">
    <source>
        <dbReference type="EMBL" id="KAK0053721.1"/>
    </source>
</evidence>
<organism evidence="9 10">
    <name type="scientific">Biomphalaria pfeifferi</name>
    <name type="common">Bloodfluke planorb</name>
    <name type="synonym">Freshwater snail</name>
    <dbReference type="NCBI Taxonomy" id="112525"/>
    <lineage>
        <taxon>Eukaryota</taxon>
        <taxon>Metazoa</taxon>
        <taxon>Spiralia</taxon>
        <taxon>Lophotrochozoa</taxon>
        <taxon>Mollusca</taxon>
        <taxon>Gastropoda</taxon>
        <taxon>Heterobranchia</taxon>
        <taxon>Euthyneura</taxon>
        <taxon>Panpulmonata</taxon>
        <taxon>Hygrophila</taxon>
        <taxon>Lymnaeoidea</taxon>
        <taxon>Planorbidae</taxon>
        <taxon>Biomphalaria</taxon>
    </lineage>
</organism>
<dbReference type="Gene3D" id="3.40.50.300">
    <property type="entry name" value="P-loop containing nucleotide triphosphate hydrolases"/>
    <property type="match status" value="1"/>
</dbReference>
<sequence>MLFCIRLTSILVRSGADRSTCSQSCSRCARSLKTMNTELRAIVMSGPSGGGKSTLLNKLFAEFPGCFAFSVSHTTRKPRPGEENGVAYHFVTHEEFKELIQRNAFLEHAEFSGNMYGTSLQSVKDISQSGKLCVLDVEINGVKSIKKSGLTPAPRYIFIAPPSLEVLKQRLSARNTETEESLQKRLDTAEEALNYSKEKGAYDHVIENNDLDIAYEKLKGILFEDIKKVQDNLRK</sequence>
<reference evidence="9" key="1">
    <citation type="journal article" date="2023" name="PLoS Negl. Trop. Dis.">
        <title>A genome sequence for Biomphalaria pfeifferi, the major vector snail for the human-infecting parasite Schistosoma mansoni.</title>
        <authorList>
            <person name="Bu L."/>
            <person name="Lu L."/>
            <person name="Laidemitt M.R."/>
            <person name="Zhang S.M."/>
            <person name="Mutuku M."/>
            <person name="Mkoji G."/>
            <person name="Steinauer M."/>
            <person name="Loker E.S."/>
        </authorList>
    </citation>
    <scope>NUCLEOTIDE SEQUENCE</scope>
    <source>
        <strain evidence="9">KasaAsao</strain>
    </source>
</reference>